<sequence>MHRTCIINWMETRCCEACHACPMCRATIGELQGEDAPGQRVRAYGDHGQPTKRTVWRSSGIETNGHLLPFLDKAEAEIDTTIREINASLAQLVDHRNCGCRDNDDYTQDIHEELAKLRRRAQIYVEMRRAFSEGGMRWWQINMRTIDTKPWSYEAEMEDLEDTRQEEEAAFNNGNNATVNAEEVEEIPRAASPAAEAAAAAPSARDQRAAARDARRHEADEEREEDRE</sequence>
<reference evidence="2" key="2">
    <citation type="submission" date="2022-06" db="UniProtKB">
        <authorList>
            <consortium name="EnsemblMetazoa"/>
        </authorList>
    </citation>
    <scope>IDENTIFICATION</scope>
    <source>
        <strain evidence="2">PS312</strain>
    </source>
</reference>
<gene>
    <name evidence="2" type="primary">WBGene00098860</name>
</gene>
<keyword evidence="3" id="KW-1185">Reference proteome</keyword>
<feature type="compositionally biased region" description="Low complexity" evidence="1">
    <location>
        <begin position="170"/>
        <end position="181"/>
    </location>
</feature>
<organism evidence="2 3">
    <name type="scientific">Pristionchus pacificus</name>
    <name type="common">Parasitic nematode worm</name>
    <dbReference type="NCBI Taxonomy" id="54126"/>
    <lineage>
        <taxon>Eukaryota</taxon>
        <taxon>Metazoa</taxon>
        <taxon>Ecdysozoa</taxon>
        <taxon>Nematoda</taxon>
        <taxon>Chromadorea</taxon>
        <taxon>Rhabditida</taxon>
        <taxon>Rhabditina</taxon>
        <taxon>Diplogasteromorpha</taxon>
        <taxon>Diplogasteroidea</taxon>
        <taxon>Neodiplogasteridae</taxon>
        <taxon>Pristionchus</taxon>
    </lineage>
</organism>
<feature type="region of interest" description="Disordered" evidence="1">
    <location>
        <begin position="158"/>
        <end position="228"/>
    </location>
</feature>
<evidence type="ECO:0000313" key="3">
    <source>
        <dbReference type="Proteomes" id="UP000005239"/>
    </source>
</evidence>
<reference evidence="3" key="1">
    <citation type="journal article" date="2008" name="Nat. Genet.">
        <title>The Pristionchus pacificus genome provides a unique perspective on nematode lifestyle and parasitism.</title>
        <authorList>
            <person name="Dieterich C."/>
            <person name="Clifton S.W."/>
            <person name="Schuster L.N."/>
            <person name="Chinwalla A."/>
            <person name="Delehaunty K."/>
            <person name="Dinkelacker I."/>
            <person name="Fulton L."/>
            <person name="Fulton R."/>
            <person name="Godfrey J."/>
            <person name="Minx P."/>
            <person name="Mitreva M."/>
            <person name="Roeseler W."/>
            <person name="Tian H."/>
            <person name="Witte H."/>
            <person name="Yang S.P."/>
            <person name="Wilson R.K."/>
            <person name="Sommer R.J."/>
        </authorList>
    </citation>
    <scope>NUCLEOTIDE SEQUENCE [LARGE SCALE GENOMIC DNA]</scope>
    <source>
        <strain evidence="3">PS312</strain>
    </source>
</reference>
<dbReference type="EnsemblMetazoa" id="PPA09306b.1">
    <property type="protein sequence ID" value="PPA09306b.1"/>
    <property type="gene ID" value="WBGene00098860"/>
</dbReference>
<dbReference type="Proteomes" id="UP000005239">
    <property type="component" value="Unassembled WGS sequence"/>
</dbReference>
<feature type="compositionally biased region" description="Low complexity" evidence="1">
    <location>
        <begin position="189"/>
        <end position="204"/>
    </location>
</feature>
<protein>
    <submittedName>
        <fullName evidence="2">Uncharacterized protein</fullName>
    </submittedName>
</protein>
<proteinExistence type="predicted"/>
<dbReference type="SUPFAM" id="SSF57850">
    <property type="entry name" value="RING/U-box"/>
    <property type="match status" value="1"/>
</dbReference>
<name>A0A8R1Y8V6_PRIPA</name>
<dbReference type="AlphaFoldDB" id="A0A8R1Y8V6"/>
<evidence type="ECO:0000313" key="2">
    <source>
        <dbReference type="EnsemblMetazoa" id="PPA09306b.1"/>
    </source>
</evidence>
<evidence type="ECO:0000256" key="1">
    <source>
        <dbReference type="SAM" id="MobiDB-lite"/>
    </source>
</evidence>
<feature type="compositionally biased region" description="Basic and acidic residues" evidence="1">
    <location>
        <begin position="205"/>
        <end position="220"/>
    </location>
</feature>
<accession>A0A8R1Y8V6</accession>